<dbReference type="AlphaFoldDB" id="S1QZ33"/>
<evidence type="ECO:0000313" key="1">
    <source>
        <dbReference type="EMBL" id="ESK61274.1"/>
    </source>
</evidence>
<protein>
    <submittedName>
        <fullName evidence="1">Uncharacterized protein</fullName>
    </submittedName>
</protein>
<dbReference type="PATRIC" id="fig|1121864.4.peg.716"/>
<dbReference type="GeneID" id="60872475"/>
<proteinExistence type="predicted"/>
<dbReference type="EMBL" id="AHYS01000006">
    <property type="protein sequence ID" value="ESK61274.1"/>
    <property type="molecule type" value="Genomic_DNA"/>
</dbReference>
<keyword evidence="2" id="KW-1185">Reference proteome</keyword>
<name>S1QZ33_9ENTE</name>
<dbReference type="RefSeq" id="WP_016250907.1">
    <property type="nucleotide sequence ID" value="NZ_ASWI01000003.1"/>
</dbReference>
<reference evidence="1 2" key="1">
    <citation type="submission" date="2013-10" db="EMBL/GenBank/DDBJ databases">
        <title>The Genome Sequence of Enterococcus cecorum DSM 20682 (= ATCC 43198) (Illumina assembly).</title>
        <authorList>
            <consortium name="The Broad Institute Genomics Platform"/>
            <consortium name="The Broad Institute Genome Sequencing Center for Infectious Disease"/>
            <person name="Earl A."/>
            <person name="Russ C."/>
            <person name="Gilmore M."/>
            <person name="Surin D."/>
            <person name="Walker B."/>
            <person name="Young S."/>
            <person name="Zeng Q."/>
            <person name="Gargeya S."/>
            <person name="Fitzgerald M."/>
            <person name="Haas B."/>
            <person name="Abouelleil A."/>
            <person name="Allen A.W."/>
            <person name="Alvarado L."/>
            <person name="Arachchi H.M."/>
            <person name="Berlin A.M."/>
            <person name="Chapman S.B."/>
            <person name="Gainer-Dewar J."/>
            <person name="Goldberg J."/>
            <person name="Griggs A."/>
            <person name="Gujja S."/>
            <person name="Hansen M."/>
            <person name="Howarth C."/>
            <person name="Imamovic A."/>
            <person name="Ireland A."/>
            <person name="Larimer J."/>
            <person name="McCowan C."/>
            <person name="Murphy C."/>
            <person name="Pearson M."/>
            <person name="Poon T.W."/>
            <person name="Priest M."/>
            <person name="Roberts A."/>
            <person name="Saif S."/>
            <person name="Shea T."/>
            <person name="Sisk P."/>
            <person name="Sykes S."/>
            <person name="Wortman J."/>
            <person name="Nusbaum C."/>
            <person name="Birren B."/>
        </authorList>
    </citation>
    <scope>NUCLEOTIDE SEQUENCE [LARGE SCALE GENOMIC DNA]</scope>
    <source>
        <strain evidence="1 2">ATCC 43198</strain>
    </source>
</reference>
<evidence type="ECO:0000313" key="2">
    <source>
        <dbReference type="Proteomes" id="UP000017415"/>
    </source>
</evidence>
<accession>S1QZ33</accession>
<sequence>MYLLYNGDEDDKRAVVAAETKLEFLRKVGEYVLKKDEFYLFVDQIDQDEKGNLTIVNDVDLFKGNDK</sequence>
<dbReference type="HOGENOM" id="CLU_2805690_0_0_9"/>
<gene>
    <name evidence="1" type="ORF">OMO_01334</name>
</gene>
<organism evidence="1 2">
    <name type="scientific">Enterococcus cecorum DSM 20682 = ATCC 43198</name>
    <dbReference type="NCBI Taxonomy" id="1121864"/>
    <lineage>
        <taxon>Bacteria</taxon>
        <taxon>Bacillati</taxon>
        <taxon>Bacillota</taxon>
        <taxon>Bacilli</taxon>
        <taxon>Lactobacillales</taxon>
        <taxon>Enterococcaceae</taxon>
        <taxon>Enterococcus</taxon>
    </lineage>
</organism>
<dbReference type="Proteomes" id="UP000017415">
    <property type="component" value="Unassembled WGS sequence"/>
</dbReference>
<comment type="caution">
    <text evidence="1">The sequence shown here is derived from an EMBL/GenBank/DDBJ whole genome shotgun (WGS) entry which is preliminary data.</text>
</comment>